<dbReference type="Pfam" id="PF00717">
    <property type="entry name" value="Peptidase_S24"/>
    <property type="match status" value="1"/>
</dbReference>
<sequence length="142" mass="15313">MKIAITKACTAPSTLSLPLLSHGVAAGFPSPADDYIDRPLDLNEHLIKHPAATYFARANGDSLNGRGIFDRDLLVVDRSLRPLHGDLVVAAIDGELCCKILDLRQRQLCSANPAYPPVALPEEADLVIEGVVIHAIHHLRAP</sequence>
<keyword evidence="3" id="KW-1185">Reference proteome</keyword>
<dbReference type="InterPro" id="IPR050077">
    <property type="entry name" value="LexA_repressor"/>
</dbReference>
<evidence type="ECO:0000259" key="1">
    <source>
        <dbReference type="Pfam" id="PF00717"/>
    </source>
</evidence>
<name>A0A3P3VMT9_9GAMM</name>
<evidence type="ECO:0000313" key="3">
    <source>
        <dbReference type="Proteomes" id="UP000280792"/>
    </source>
</evidence>
<dbReference type="EMBL" id="QWEZ01000001">
    <property type="protein sequence ID" value="RRJ84005.1"/>
    <property type="molecule type" value="Genomic_DNA"/>
</dbReference>
<reference evidence="2 3" key="1">
    <citation type="submission" date="2018-08" db="EMBL/GenBank/DDBJ databases">
        <authorList>
            <person name="Khan S.A."/>
        </authorList>
    </citation>
    <scope>NUCLEOTIDE SEQUENCE [LARGE SCALE GENOMIC DNA]</scope>
    <source>
        <strain evidence="2 3">GTF-13</strain>
    </source>
</reference>
<dbReference type="Proteomes" id="UP000280792">
    <property type="component" value="Unassembled WGS sequence"/>
</dbReference>
<accession>A0A3P3VMT9</accession>
<proteinExistence type="predicted"/>
<dbReference type="CDD" id="cd06529">
    <property type="entry name" value="S24_LexA-like"/>
    <property type="match status" value="1"/>
</dbReference>
<dbReference type="AlphaFoldDB" id="A0A3P3VMT9"/>
<dbReference type="InterPro" id="IPR039418">
    <property type="entry name" value="LexA-like"/>
</dbReference>
<dbReference type="PANTHER" id="PTHR33516">
    <property type="entry name" value="LEXA REPRESSOR"/>
    <property type="match status" value="1"/>
</dbReference>
<reference evidence="2 3" key="2">
    <citation type="submission" date="2018-12" db="EMBL/GenBank/DDBJ databases">
        <title>Simiduia agarivorans gen. nov., sp. nov., a marine, agarolytic bacterium isolated from shallow coastal water from Keelung, Taiwan.</title>
        <authorList>
            <person name="Shieh W.Y."/>
        </authorList>
    </citation>
    <scope>NUCLEOTIDE SEQUENCE [LARGE SCALE GENOMIC DNA]</scope>
    <source>
        <strain evidence="2 3">GTF-13</strain>
    </source>
</reference>
<dbReference type="RefSeq" id="WP_125014431.1">
    <property type="nucleotide sequence ID" value="NZ_QWEZ01000001.1"/>
</dbReference>
<dbReference type="Gene3D" id="2.10.109.10">
    <property type="entry name" value="Umud Fragment, subunit A"/>
    <property type="match status" value="1"/>
</dbReference>
<gene>
    <name evidence="2" type="ORF">D0544_02475</name>
</gene>
<dbReference type="NCBIfam" id="NF007621">
    <property type="entry name" value="PRK10276.1"/>
    <property type="match status" value="1"/>
</dbReference>
<protein>
    <submittedName>
        <fullName evidence="2">DNA polymerase V</fullName>
    </submittedName>
</protein>
<comment type="caution">
    <text evidence="2">The sequence shown here is derived from an EMBL/GenBank/DDBJ whole genome shotgun (WGS) entry which is preliminary data.</text>
</comment>
<dbReference type="InterPro" id="IPR036286">
    <property type="entry name" value="LexA/Signal_pep-like_sf"/>
</dbReference>
<organism evidence="2 3">
    <name type="scientific">Aestuariirhabdus litorea</name>
    <dbReference type="NCBI Taxonomy" id="2528527"/>
    <lineage>
        <taxon>Bacteria</taxon>
        <taxon>Pseudomonadati</taxon>
        <taxon>Pseudomonadota</taxon>
        <taxon>Gammaproteobacteria</taxon>
        <taxon>Oceanospirillales</taxon>
        <taxon>Aestuariirhabdaceae</taxon>
        <taxon>Aestuariirhabdus</taxon>
    </lineage>
</organism>
<dbReference type="PANTHER" id="PTHR33516:SF2">
    <property type="entry name" value="LEXA REPRESSOR-RELATED"/>
    <property type="match status" value="1"/>
</dbReference>
<dbReference type="InterPro" id="IPR015927">
    <property type="entry name" value="Peptidase_S24_S26A/B/C"/>
</dbReference>
<evidence type="ECO:0000313" key="2">
    <source>
        <dbReference type="EMBL" id="RRJ84005.1"/>
    </source>
</evidence>
<feature type="domain" description="Peptidase S24/S26A/S26B/S26C" evidence="1">
    <location>
        <begin position="19"/>
        <end position="133"/>
    </location>
</feature>
<dbReference type="SUPFAM" id="SSF51306">
    <property type="entry name" value="LexA/Signal peptidase"/>
    <property type="match status" value="1"/>
</dbReference>